<dbReference type="InterPro" id="IPR036852">
    <property type="entry name" value="Peptidase_S8/S53_dom_sf"/>
</dbReference>
<dbReference type="SMART" id="SM00248">
    <property type="entry name" value="ANK"/>
    <property type="match status" value="3"/>
</dbReference>
<feature type="domain" description="Peptidase S8/S53" evidence="5">
    <location>
        <begin position="792"/>
        <end position="1036"/>
    </location>
</feature>
<dbReference type="InterPro" id="IPR000209">
    <property type="entry name" value="Peptidase_S8/S53_dom"/>
</dbReference>
<evidence type="ECO:0000256" key="1">
    <source>
        <dbReference type="ARBA" id="ARBA00022670"/>
    </source>
</evidence>
<evidence type="ECO:0000256" key="3">
    <source>
        <dbReference type="ARBA" id="ARBA00022825"/>
    </source>
</evidence>
<proteinExistence type="predicted"/>
<dbReference type="SUPFAM" id="SSF52743">
    <property type="entry name" value="Subtilisin-like"/>
    <property type="match status" value="1"/>
</dbReference>
<evidence type="ECO:0000313" key="6">
    <source>
        <dbReference type="EMBL" id="KAF5560550.1"/>
    </source>
</evidence>
<evidence type="ECO:0000259" key="5">
    <source>
        <dbReference type="Pfam" id="PF00082"/>
    </source>
</evidence>
<dbReference type="InterPro" id="IPR002110">
    <property type="entry name" value="Ankyrin_rpt"/>
</dbReference>
<feature type="region of interest" description="Disordered" evidence="4">
    <location>
        <begin position="264"/>
        <end position="386"/>
    </location>
</feature>
<evidence type="ECO:0000313" key="7">
    <source>
        <dbReference type="Proteomes" id="UP000574317"/>
    </source>
</evidence>
<dbReference type="Gene3D" id="3.30.559.10">
    <property type="entry name" value="Chloramphenicol acetyltransferase-like domain"/>
    <property type="match status" value="1"/>
</dbReference>
<comment type="caution">
    <text evidence="6">The sequence shown here is derived from an EMBL/GenBank/DDBJ whole genome shotgun (WGS) entry which is preliminary data.</text>
</comment>
<keyword evidence="2" id="KW-0378">Hydrolase</keyword>
<accession>A0A8H5JRS7</accession>
<evidence type="ECO:0000256" key="2">
    <source>
        <dbReference type="ARBA" id="ARBA00022801"/>
    </source>
</evidence>
<dbReference type="PANTHER" id="PTHR24118">
    <property type="entry name" value="POTE ANKYRIN DOMAIN"/>
    <property type="match status" value="1"/>
</dbReference>
<dbReference type="PANTHER" id="PTHR24118:SF99">
    <property type="entry name" value="POTE ANKYRIN DOMAIN FAMILY MEMBER 3C-RELATED"/>
    <property type="match status" value="1"/>
</dbReference>
<feature type="region of interest" description="Disordered" evidence="4">
    <location>
        <begin position="1"/>
        <end position="29"/>
    </location>
</feature>
<keyword evidence="7" id="KW-1185">Reference proteome</keyword>
<feature type="region of interest" description="Disordered" evidence="4">
    <location>
        <begin position="418"/>
        <end position="439"/>
    </location>
</feature>
<dbReference type="InterPro" id="IPR023213">
    <property type="entry name" value="CAT-like_dom_sf"/>
</dbReference>
<dbReference type="Pfam" id="PF00082">
    <property type="entry name" value="Peptidase_S8"/>
    <property type="match status" value="1"/>
</dbReference>
<gene>
    <name evidence="6" type="ORF">FNAPI_4143</name>
</gene>
<evidence type="ECO:0000256" key="4">
    <source>
        <dbReference type="SAM" id="MobiDB-lite"/>
    </source>
</evidence>
<dbReference type="GO" id="GO:0004252">
    <property type="term" value="F:serine-type endopeptidase activity"/>
    <property type="evidence" value="ECO:0007669"/>
    <property type="project" value="InterPro"/>
</dbReference>
<sequence>MAHWHETHVPHESGSDQSDSEGEDDFENKVEKLKHQIVKVFDGRSSDQEMDHFYEVHHRDLTQPDDEYDEDEQDETFLHIIVGMVNAGQVTVKNITPLIKRVLSAAPDLLQYNARGQNPLYQAMMMMGPRKRKMELVEAMLTASAEQNIRTAIEMKSSDNGKTCLIKAMEVGLKDDVLAKLIQHASNAALGIRDKSGKTAFHYAVRYEQCSNDRVEIVKLLLQRDLDIIKGTDYTEARETFLDLKYSMDEGTTEYSVYQEHQQTVRAYNEKSKTANKKKERRPNFEKGDQDRKDAKSSIAPVKEKGQKVDPKSKPSSDDRPSKSKVTEREIMEKEPEITKLDENERRRQELKRQEREMLGAKDSKYERDGKERTKESKDPKASRGELEMLVLKEGSVRSPNTSIKRVHTENFSIQLEDVNKEKGSKSTGRAKKSNLDDETLKRNSTRILMLLKMHYMRTRDVRMATSFLYGKNFQRHVQICFGDQGLPRKISSRVFEEQFGNSPQNGIRFDEVLKYVRFPNVSVYRSGRNTVKARAAGREDMEYVFQWLHKKGVRRILKVEVEESDETPPHSDESIELSLRDIAVEHLDWRKTDLEPKVICQLREVTLKWSGSNAVLRAWSEPEGLPQLENLEKVHLHIPTLSGFLDTPKWVNANINEFEFRLNKNANLRRTVEVMEQQQLTGIKSPLAVGNGKEGMTLATSRKIIVDKVESISPSEGMTPTATSTKATGLPTRKTEHQWITCVETFARHMNKLWAEITAESRKRLLQVNESKEQVVGMDDKANRALEDLQKPVVVALIDDGVGNCNEDFPRRAIEGVTFDYQGDTVGQYYISARGHGTEMARMILTVCPMASIYSIRLKTGFDQEKGDPTIDPESAVDVWLLPPCHSYNQLTTKKAIEAALARNATIISMSWTIPKPEEGSKLKQRLDAVLERACNQKVVMFCSSSDQIDNTEHYPSAYNQERIFRIGAAHDDGSPWGHSGKGNHFIFPGVNVDTSGGRSLPQYLADKRIAPKESTGSSIATALAAGLAAMITHCFKATALSSALARVQQGKDGQVQVDLGKESDVKRISEYDVLEEAFKKLGRAHNDQFIQVWKRFDPANLKGRIFLLTNPSGHLAISANDANDIPLKFFDQTASFSWTYSQLKSQGFPAHAFVDSSFNLPYPLEEGREGIPAFEVHVRLIDGGLLLGIYGYHSIFDAGRMDTVIRRFAEPTMDPKQTSISTSSARLSDEAVVAAHVPPVQDLNELLSISSLSSETSLADDARLVIWVDWRRRISSDAVSPSSGNAIALPIASINKSTISAACNEDQETSYSALAIIARAIDEAILSVNDDFVAARTTVFRSVPDPRFIRLDFDLSDPLDLYLKNWRHFGTHWTLPGL</sequence>
<dbReference type="SUPFAM" id="SSF48403">
    <property type="entry name" value="Ankyrin repeat"/>
    <property type="match status" value="1"/>
</dbReference>
<reference evidence="6 7" key="1">
    <citation type="submission" date="2020-05" db="EMBL/GenBank/DDBJ databases">
        <title>Identification and distribution of gene clusters putatively required for synthesis of sphingolipid metabolism inhibitors in phylogenetically diverse species of the filamentous fungus Fusarium.</title>
        <authorList>
            <person name="Kim H.-S."/>
            <person name="Busman M."/>
            <person name="Brown D.W."/>
            <person name="Divon H."/>
            <person name="Uhlig S."/>
            <person name="Proctor R.H."/>
        </authorList>
    </citation>
    <scope>NUCLEOTIDE SEQUENCE [LARGE SCALE GENOMIC DNA]</scope>
    <source>
        <strain evidence="6 7">NRRL 25196</strain>
    </source>
</reference>
<organism evidence="6 7">
    <name type="scientific">Fusarium napiforme</name>
    <dbReference type="NCBI Taxonomy" id="42672"/>
    <lineage>
        <taxon>Eukaryota</taxon>
        <taxon>Fungi</taxon>
        <taxon>Dikarya</taxon>
        <taxon>Ascomycota</taxon>
        <taxon>Pezizomycotina</taxon>
        <taxon>Sordariomycetes</taxon>
        <taxon>Hypocreomycetidae</taxon>
        <taxon>Hypocreales</taxon>
        <taxon>Nectriaceae</taxon>
        <taxon>Fusarium</taxon>
        <taxon>Fusarium fujikuroi species complex</taxon>
    </lineage>
</organism>
<dbReference type="Gene3D" id="1.25.40.20">
    <property type="entry name" value="Ankyrin repeat-containing domain"/>
    <property type="match status" value="1"/>
</dbReference>
<dbReference type="EMBL" id="JAAOAO010000151">
    <property type="protein sequence ID" value="KAF5560550.1"/>
    <property type="molecule type" value="Genomic_DNA"/>
</dbReference>
<dbReference type="Pfam" id="PF12796">
    <property type="entry name" value="Ank_2"/>
    <property type="match status" value="1"/>
</dbReference>
<dbReference type="GO" id="GO:0006508">
    <property type="term" value="P:proteolysis"/>
    <property type="evidence" value="ECO:0007669"/>
    <property type="project" value="UniProtKB-KW"/>
</dbReference>
<dbReference type="InterPro" id="IPR036770">
    <property type="entry name" value="Ankyrin_rpt-contain_sf"/>
</dbReference>
<feature type="compositionally biased region" description="Basic and acidic residues" evidence="4">
    <location>
        <begin position="282"/>
        <end position="386"/>
    </location>
</feature>
<dbReference type="Proteomes" id="UP000574317">
    <property type="component" value="Unassembled WGS sequence"/>
</dbReference>
<name>A0A8H5JRS7_9HYPO</name>
<keyword evidence="3" id="KW-0720">Serine protease</keyword>
<feature type="compositionally biased region" description="Basic and acidic residues" evidence="4">
    <location>
        <begin position="1"/>
        <end position="14"/>
    </location>
</feature>
<keyword evidence="1 6" id="KW-0645">Protease</keyword>
<protein>
    <submittedName>
        <fullName evidence="6">Intracellular serine protease</fullName>
    </submittedName>
</protein>
<dbReference type="Gene3D" id="3.40.50.200">
    <property type="entry name" value="Peptidase S8/S53 domain"/>
    <property type="match status" value="1"/>
</dbReference>
<dbReference type="PRINTS" id="PR00723">
    <property type="entry name" value="SUBTILISIN"/>
</dbReference>
<dbReference type="InterPro" id="IPR015500">
    <property type="entry name" value="Peptidase_S8_subtilisin-rel"/>
</dbReference>